<accession>A0A6B2LYN8</accession>
<name>A0A6B2LYN8_9BACT</name>
<evidence type="ECO:0000259" key="3">
    <source>
        <dbReference type="PROSITE" id="PS50106"/>
    </source>
</evidence>
<organism evidence="4 5">
    <name type="scientific">Oceanipulchritudo coccoides</name>
    <dbReference type="NCBI Taxonomy" id="2706888"/>
    <lineage>
        <taxon>Bacteria</taxon>
        <taxon>Pseudomonadati</taxon>
        <taxon>Verrucomicrobiota</taxon>
        <taxon>Opitutia</taxon>
        <taxon>Puniceicoccales</taxon>
        <taxon>Oceanipulchritudinaceae</taxon>
        <taxon>Oceanipulchritudo</taxon>
    </lineage>
</organism>
<dbReference type="InterPro" id="IPR041489">
    <property type="entry name" value="PDZ_6"/>
</dbReference>
<dbReference type="SMART" id="SM00228">
    <property type="entry name" value="PDZ"/>
    <property type="match status" value="1"/>
</dbReference>
<dbReference type="Gene3D" id="2.30.42.10">
    <property type="match status" value="1"/>
</dbReference>
<dbReference type="AlphaFoldDB" id="A0A6B2LYN8"/>
<proteinExistence type="predicted"/>
<reference evidence="4 5" key="1">
    <citation type="submission" date="2020-02" db="EMBL/GenBank/DDBJ databases">
        <title>Albibacoteraceae fam. nov., the first described family within the subdivision 4 Verrucomicrobia.</title>
        <authorList>
            <person name="Xi F."/>
        </authorList>
    </citation>
    <scope>NUCLEOTIDE SEQUENCE [LARGE SCALE GENOMIC DNA]</scope>
    <source>
        <strain evidence="4 5">CK1056</strain>
    </source>
</reference>
<keyword evidence="2" id="KW-0732">Signal</keyword>
<evidence type="ECO:0000313" key="4">
    <source>
        <dbReference type="EMBL" id="NDV61149.1"/>
    </source>
</evidence>
<dbReference type="Proteomes" id="UP000478417">
    <property type="component" value="Unassembled WGS sequence"/>
</dbReference>
<comment type="caution">
    <text evidence="4">The sequence shown here is derived from an EMBL/GenBank/DDBJ whole genome shotgun (WGS) entry which is preliminary data.</text>
</comment>
<dbReference type="PROSITE" id="PS50106">
    <property type="entry name" value="PDZ"/>
    <property type="match status" value="1"/>
</dbReference>
<evidence type="ECO:0000256" key="2">
    <source>
        <dbReference type="SAM" id="SignalP"/>
    </source>
</evidence>
<sequence length="364" mass="40163">MKSNTKRSFPALAGILVMLSCSPLLASEDSQATDGESIQAIVTEAQRMAQEWAQRIRGWSEGSEKNTTYLGVVIESVPKVLRDYIDLPDGVGLLFTRIAKDSPAEKAGLMDNDIIVSFDGQLIINFNQLSTLIDLRGPGAEVPMKILRKGEEIDLTVTLEERVRRNGSIVVPDAPDIPELPESPDADGVGLFMEKIEEWIPGSVKVFVDENEQVHVDLQDLKEDLHDLRLKVIELRESNGAPSDIRKEYGDLGARTKVVRVQDRRVNYTSPEGFLVLSSSESGQQAEVRDAQGSLVYEGPVPEDYARTLPEKAVELIDAYMGSREKLQLESDGKTVEIEINDTEIEPLTLVLDSGEAPMAGKLF</sequence>
<dbReference type="RefSeq" id="WP_163961816.1">
    <property type="nucleotide sequence ID" value="NZ_JAAGNX010000001.1"/>
</dbReference>
<feature type="domain" description="PDZ" evidence="3">
    <location>
        <begin position="60"/>
        <end position="150"/>
    </location>
</feature>
<dbReference type="InterPro" id="IPR001478">
    <property type="entry name" value="PDZ"/>
</dbReference>
<dbReference type="PROSITE" id="PS51257">
    <property type="entry name" value="PROKAR_LIPOPROTEIN"/>
    <property type="match status" value="1"/>
</dbReference>
<dbReference type="Pfam" id="PF17820">
    <property type="entry name" value="PDZ_6"/>
    <property type="match status" value="1"/>
</dbReference>
<evidence type="ECO:0000313" key="5">
    <source>
        <dbReference type="Proteomes" id="UP000478417"/>
    </source>
</evidence>
<keyword evidence="5" id="KW-1185">Reference proteome</keyword>
<feature type="signal peptide" evidence="2">
    <location>
        <begin position="1"/>
        <end position="26"/>
    </location>
</feature>
<dbReference type="SUPFAM" id="SSF50156">
    <property type="entry name" value="PDZ domain-like"/>
    <property type="match status" value="1"/>
</dbReference>
<evidence type="ECO:0000256" key="1">
    <source>
        <dbReference type="SAM" id="Coils"/>
    </source>
</evidence>
<dbReference type="InterPro" id="IPR036034">
    <property type="entry name" value="PDZ_sf"/>
</dbReference>
<feature type="coiled-coil region" evidence="1">
    <location>
        <begin position="211"/>
        <end position="238"/>
    </location>
</feature>
<dbReference type="EMBL" id="JAAGNX010000001">
    <property type="protein sequence ID" value="NDV61149.1"/>
    <property type="molecule type" value="Genomic_DNA"/>
</dbReference>
<keyword evidence="1" id="KW-0175">Coiled coil</keyword>
<feature type="chain" id="PRO_5025490417" evidence="2">
    <location>
        <begin position="27"/>
        <end position="364"/>
    </location>
</feature>
<gene>
    <name evidence="4" type="ORF">G0Q06_01655</name>
</gene>
<protein>
    <submittedName>
        <fullName evidence="4">PDZ domain-containing protein</fullName>
    </submittedName>
</protein>